<feature type="domain" description="LysM" evidence="2">
    <location>
        <begin position="107"/>
        <end position="156"/>
    </location>
</feature>
<dbReference type="KEGG" id="rsa:RSal33209_0734"/>
<sequence>MFYRSVWQMSAMGHEFESTTRKVIAMSAISIHSVRRISATVSSEGSSGEVLKPVEPSKRSLRLTRRGRLVFIGVPFVLLAVLALVLVGVLTSPLKASVDSASGIEASKVTVQSGESIWSIAAEAGLNRDLRDVVSEIVQLNSLSTSVLSPGQQIFVPGK</sequence>
<dbReference type="EMBL" id="CP000910">
    <property type="protein sequence ID" value="ABY22481.1"/>
    <property type="molecule type" value="Genomic_DNA"/>
</dbReference>
<evidence type="ECO:0000313" key="3">
    <source>
        <dbReference type="EMBL" id="ABY22481.1"/>
    </source>
</evidence>
<dbReference type="PROSITE" id="PS51782">
    <property type="entry name" value="LYSM"/>
    <property type="match status" value="1"/>
</dbReference>
<protein>
    <submittedName>
        <fullName evidence="3">Peptidoglycan-binding cell wall degradation protein</fullName>
    </submittedName>
</protein>
<keyword evidence="4" id="KW-1185">Reference proteome</keyword>
<keyword evidence="1" id="KW-0812">Transmembrane</keyword>
<evidence type="ECO:0000313" key="4">
    <source>
        <dbReference type="Proteomes" id="UP000002007"/>
    </source>
</evidence>
<dbReference type="Gene3D" id="3.10.350.10">
    <property type="entry name" value="LysM domain"/>
    <property type="match status" value="1"/>
</dbReference>
<name>A9WQ55_RENSM</name>
<keyword evidence="1" id="KW-0472">Membrane</keyword>
<dbReference type="InterPro" id="IPR036779">
    <property type="entry name" value="LysM_dom_sf"/>
</dbReference>
<dbReference type="STRING" id="288705.RSal33209_0734"/>
<feature type="transmembrane region" description="Helical" evidence="1">
    <location>
        <begin position="69"/>
        <end position="90"/>
    </location>
</feature>
<organism evidence="3 4">
    <name type="scientific">Renibacterium salmoninarum (strain ATCC 33209 / DSM 20767 / JCM 11484 / NBRC 15589 / NCIMB 2235)</name>
    <dbReference type="NCBI Taxonomy" id="288705"/>
    <lineage>
        <taxon>Bacteria</taxon>
        <taxon>Bacillati</taxon>
        <taxon>Actinomycetota</taxon>
        <taxon>Actinomycetes</taxon>
        <taxon>Micrococcales</taxon>
        <taxon>Micrococcaceae</taxon>
        <taxon>Renibacterium</taxon>
    </lineage>
</organism>
<dbReference type="SUPFAM" id="SSF54106">
    <property type="entry name" value="LysM domain"/>
    <property type="match status" value="1"/>
</dbReference>
<dbReference type="AlphaFoldDB" id="A9WQ55"/>
<accession>A9WQ55</accession>
<dbReference type="HOGENOM" id="CLU_1659327_0_0_11"/>
<reference evidence="4" key="1">
    <citation type="journal article" date="2008" name="J. Bacteriol.">
        <title>Genome sequence of the fish pathogen Renibacterium salmoninarum suggests reductive evolution away from an environmental Arthrobacter ancestor.</title>
        <authorList>
            <person name="Wiens G.D."/>
            <person name="Rockey D.D."/>
            <person name="Wu Z."/>
            <person name="Chang J."/>
            <person name="Levy R."/>
            <person name="Crane S."/>
            <person name="Chen D.S."/>
            <person name="Capri G.R."/>
            <person name="Burnett J.R."/>
            <person name="Sudheesh P.S."/>
            <person name="Schipma M.J."/>
            <person name="Burd H."/>
            <person name="Bhattacharyya A."/>
            <person name="Rhodes L.D."/>
            <person name="Kaul R."/>
            <person name="Strom M.S."/>
        </authorList>
    </citation>
    <scope>NUCLEOTIDE SEQUENCE [LARGE SCALE GENOMIC DNA]</scope>
    <source>
        <strain evidence="4">ATCC 33209 / DSM 20767 / JCM 11484 / NBRC 15589 / NCIMB 2235</strain>
    </source>
</reference>
<dbReference type="Pfam" id="PF01476">
    <property type="entry name" value="LysM"/>
    <property type="match status" value="1"/>
</dbReference>
<dbReference type="Proteomes" id="UP000002007">
    <property type="component" value="Chromosome"/>
</dbReference>
<dbReference type="SMART" id="SM00257">
    <property type="entry name" value="LysM"/>
    <property type="match status" value="1"/>
</dbReference>
<evidence type="ECO:0000259" key="2">
    <source>
        <dbReference type="PROSITE" id="PS51782"/>
    </source>
</evidence>
<dbReference type="CDD" id="cd00118">
    <property type="entry name" value="LysM"/>
    <property type="match status" value="1"/>
</dbReference>
<evidence type="ECO:0000256" key="1">
    <source>
        <dbReference type="SAM" id="Phobius"/>
    </source>
</evidence>
<keyword evidence="1" id="KW-1133">Transmembrane helix</keyword>
<gene>
    <name evidence="3" type="ordered locus">RSal33209_0734</name>
</gene>
<dbReference type="eggNOG" id="COG1388">
    <property type="taxonomic scope" value="Bacteria"/>
</dbReference>
<dbReference type="InterPro" id="IPR018392">
    <property type="entry name" value="LysM"/>
</dbReference>
<proteinExistence type="predicted"/>